<protein>
    <submittedName>
        <fullName evidence="1">Uncharacterized protein</fullName>
    </submittedName>
</protein>
<reference evidence="1" key="1">
    <citation type="submission" date="2017-08" db="EMBL/GenBank/DDBJ databases">
        <authorList>
            <consortium name="Urmite Genomes"/>
        </authorList>
    </citation>
    <scope>NUCLEOTIDE SEQUENCE [LARGE SCALE GENOMIC DNA]</scope>
    <source>
        <strain evidence="1">IHUMI-LCC2</strain>
    </source>
</reference>
<evidence type="ECO:0000313" key="1">
    <source>
        <dbReference type="EMBL" id="SNW62007.1"/>
    </source>
</evidence>
<name>A0A2I2L3B5_9VIRU</name>
<dbReference type="EMBL" id="LT906555">
    <property type="protein sequence ID" value="SNW62007.1"/>
    <property type="molecule type" value="Genomic_DNA"/>
</dbReference>
<dbReference type="GeneID" id="35381676"/>
<gene>
    <name evidence="1" type="ORF">ORPV_103</name>
</gene>
<keyword evidence="2" id="KW-1185">Reference proteome</keyword>
<dbReference type="RefSeq" id="YP_009448309.1">
    <property type="nucleotide sequence ID" value="NC_036594.1"/>
</dbReference>
<accession>A0A2I2L3B5</accession>
<proteinExistence type="predicted"/>
<evidence type="ECO:0000313" key="2">
    <source>
        <dbReference type="Proteomes" id="UP000236316"/>
    </source>
</evidence>
<sequence length="227" mass="25619">MDALFKSISDLGTVQQTLYQHYNNLITKSPQQFDQANLINSLSQTVNNIITNLETYNSEGNNGVNGAYSPYGTFKQNGAKTYIAPSPGSAKGLSPSPSSLPESCLANVTPKYRLYYHDRVLDPYVGLRILKHDQSKNKYINYKVVWVEGEKPKPNRAKVVETDLFGNEKKETTTHEMIEFRKKDRCWFFVSDKPVRERASWENSMKVIVGIADKNGAIITSESTQPN</sequence>
<dbReference type="Proteomes" id="UP000236316">
    <property type="component" value="Segment"/>
</dbReference>
<organism evidence="1">
    <name type="scientific">Orpheovirus IHUMI-LCC2</name>
    <dbReference type="NCBI Taxonomy" id="2023057"/>
    <lineage>
        <taxon>Viruses</taxon>
        <taxon>Varidnaviria</taxon>
        <taxon>Bamfordvirae</taxon>
        <taxon>Nucleocytoviricota</taxon>
        <taxon>Megaviricetes</taxon>
        <taxon>Pimascovirales</taxon>
        <taxon>Ocovirineae</taxon>
        <taxon>Orpheoviridae</taxon>
        <taxon>Alphaorpheovirus</taxon>
        <taxon>Alphaorpheovirus massiliense</taxon>
    </lineage>
</organism>
<dbReference type="KEGG" id="vg:35381676"/>